<dbReference type="PANTHER" id="PTHR13142">
    <property type="entry name" value="INNER CENTROMERE PROTEIN"/>
    <property type="match status" value="1"/>
</dbReference>
<feature type="domain" description="Inner centromere protein ARK-binding" evidence="9">
    <location>
        <begin position="1084"/>
        <end position="1134"/>
    </location>
</feature>
<feature type="compositionally biased region" description="Basic and acidic residues" evidence="8">
    <location>
        <begin position="359"/>
        <end position="372"/>
    </location>
</feature>
<feature type="compositionally biased region" description="Low complexity" evidence="8">
    <location>
        <begin position="210"/>
        <end position="222"/>
    </location>
</feature>
<proteinExistence type="inferred from homology"/>
<organism evidence="10 11">
    <name type="scientific">Periconia digitata</name>
    <dbReference type="NCBI Taxonomy" id="1303443"/>
    <lineage>
        <taxon>Eukaryota</taxon>
        <taxon>Fungi</taxon>
        <taxon>Dikarya</taxon>
        <taxon>Ascomycota</taxon>
        <taxon>Pezizomycotina</taxon>
        <taxon>Dothideomycetes</taxon>
        <taxon>Pleosporomycetidae</taxon>
        <taxon>Pleosporales</taxon>
        <taxon>Massarineae</taxon>
        <taxon>Periconiaceae</taxon>
        <taxon>Periconia</taxon>
    </lineage>
</organism>
<keyword evidence="11" id="KW-1185">Reference proteome</keyword>
<evidence type="ECO:0000256" key="7">
    <source>
        <dbReference type="ARBA" id="ARBA00023242"/>
    </source>
</evidence>
<feature type="compositionally biased region" description="Polar residues" evidence="8">
    <location>
        <begin position="320"/>
        <end position="331"/>
    </location>
</feature>
<feature type="region of interest" description="Disordered" evidence="8">
    <location>
        <begin position="1003"/>
        <end position="1102"/>
    </location>
</feature>
<keyword evidence="4" id="KW-0963">Cytoplasm</keyword>
<evidence type="ECO:0000256" key="2">
    <source>
        <dbReference type="ARBA" id="ARBA00004186"/>
    </source>
</evidence>
<feature type="compositionally biased region" description="Basic and acidic residues" evidence="8">
    <location>
        <begin position="471"/>
        <end position="482"/>
    </location>
</feature>
<protein>
    <recommendedName>
        <fullName evidence="9">Inner centromere protein ARK-binding domain-containing protein</fullName>
    </recommendedName>
</protein>
<dbReference type="OrthoDB" id="6123at2759"/>
<comment type="caution">
    <text evidence="10">The sequence shown here is derived from an EMBL/GenBank/DDBJ whole genome shotgun (WGS) entry which is preliminary data.</text>
</comment>
<feature type="compositionally biased region" description="Polar residues" evidence="8">
    <location>
        <begin position="598"/>
        <end position="633"/>
    </location>
</feature>
<feature type="compositionally biased region" description="Basic residues" evidence="8">
    <location>
        <begin position="69"/>
        <end position="80"/>
    </location>
</feature>
<evidence type="ECO:0000313" key="11">
    <source>
        <dbReference type="Proteomes" id="UP001152607"/>
    </source>
</evidence>
<accession>A0A9W4U8T3</accession>
<reference evidence="10" key="1">
    <citation type="submission" date="2023-01" db="EMBL/GenBank/DDBJ databases">
        <authorList>
            <person name="Van Ghelder C."/>
            <person name="Rancurel C."/>
        </authorList>
    </citation>
    <scope>NUCLEOTIDE SEQUENCE</scope>
    <source>
        <strain evidence="10">CNCM I-4278</strain>
    </source>
</reference>
<feature type="compositionally biased region" description="Basic and acidic residues" evidence="8">
    <location>
        <begin position="720"/>
        <end position="765"/>
    </location>
</feature>
<feature type="compositionally biased region" description="Polar residues" evidence="8">
    <location>
        <begin position="671"/>
        <end position="683"/>
    </location>
</feature>
<evidence type="ECO:0000256" key="5">
    <source>
        <dbReference type="ARBA" id="ARBA00022829"/>
    </source>
</evidence>
<dbReference type="Pfam" id="PF03941">
    <property type="entry name" value="INCENP_ARK-bind"/>
    <property type="match status" value="1"/>
</dbReference>
<dbReference type="GO" id="GO:0005819">
    <property type="term" value="C:spindle"/>
    <property type="evidence" value="ECO:0007669"/>
    <property type="project" value="UniProtKB-SubCell"/>
</dbReference>
<evidence type="ECO:0000256" key="6">
    <source>
        <dbReference type="ARBA" id="ARBA00023212"/>
    </source>
</evidence>
<feature type="compositionally biased region" description="Low complexity" evidence="8">
    <location>
        <begin position="520"/>
        <end position="552"/>
    </location>
</feature>
<dbReference type="EMBL" id="CAOQHR010000002">
    <property type="protein sequence ID" value="CAI6319718.1"/>
    <property type="molecule type" value="Genomic_DNA"/>
</dbReference>
<comment type="similarity">
    <text evidence="3">Belongs to the INCENP family.</text>
</comment>
<dbReference type="InterPro" id="IPR005635">
    <property type="entry name" value="Inner_centromere_prot_ARK-bd"/>
</dbReference>
<feature type="compositionally biased region" description="Polar residues" evidence="8">
    <location>
        <begin position="130"/>
        <end position="140"/>
    </location>
</feature>
<sequence length="1192" mass="130521">MAAAHTKAPAIGSAQWMLEERHQANDLVSQELEDFGFSVRNELDWLNEHMCEIFAQNGQNNLDVFKTPGKLRGKTPRTARKMPVEPRQPLADLVGTNSHTPLSPAEQSLKGTLHKHTAKPKFHVAEDSENVSPARTSPQKSPKRQSIFGGYLHKGKENDHASFAFSSSYRASPDRRPGTANTNALSAPFSPIHSTQDTAMSDEDHNDIFSQPATQSTQPTQSFRQSIDMSDERRDTGESFVSAKEALTSKRASQEDPRTAYEADAMEVDDDKVDATNSNSQGTVVRHDLESSQEDDDAVAPEILDFPQPPQIPSEDYNVSAETQGALNTANERAFSPDPKVLARTSLSPEVPAPAVANDDQHDDTVVHHDLDDQMEIDEDVRSPSDKSSPVKPLRKKSSLTFSALPARQPLQSKKSTGERLSRTSHFDQNKARPSNLGRFTGGKSLGGSQLQQPESYHEENMDVDMDEERPELRREESETTKIHNKTSSQRLLERINMLKQPNEPPKRTSQNVMSAHAIQASSFTSSQQSQPKEALQTSQTSQTESLTQTSQPVYPSLPVPEPMPIDQDDVDDDDDWISPIRTTAPAPTRPPFGKSYSADTRSAPVSTATAKPISVSNPTDLSTVVESTTPAGSPTALRAAKEKIIGSSAASAQVKIDALSDSPVRPKFQPQPSSDDVFSSSPKRNEKAGPSIFSHLRSPSKESLKSNKSRVAATPGSPTKEDSRRTRSSSERDRVKEKEVREKEMKKKQRTEDKLREMREKEQSKAAAQYQKSKAASSKTPAPMSSSQSLKQAAAAAATKTPVTNVQQSQSRPAPVRTNTGPKAHDGDSAEDMPPPPPPKSFLPTTGHKLREPKKLTKNPSKPELAKNNPPQKIRVNLKGSRYGPAPPAASRPEPVASAPVAPKPAPQPARQAPSSRPATAASNRAPSALGKPVAASKPTAGYSKSAPRTARPQPTKAVEKPLEKPKAPAAQPRSDLASARPVERMQTVGQSIVAGVSRINVPPVNTAKPPVKRPFQAENNDEGLLRPAKRPSQQAKMNPVTPAHAQFGKGKIPFAESSQSAQKPQMQFQNGDDIELPACLDSDEDSDSEADPFEQPSWVDTPNLRELLTQQQLVDPEAIFGPIAPLNMEQMFPDRERHKKFRQRTSSAYWVNDQVTDEERRKEREARERLVREGAWTYNPSPRPTPRPGL</sequence>
<dbReference type="GO" id="GO:0007059">
    <property type="term" value="P:chromosome segregation"/>
    <property type="evidence" value="ECO:0007669"/>
    <property type="project" value="UniProtKB-KW"/>
</dbReference>
<keyword evidence="6" id="KW-0206">Cytoskeleton</keyword>
<feature type="region of interest" description="Disordered" evidence="8">
    <location>
        <begin position="168"/>
        <end position="985"/>
    </location>
</feature>
<dbReference type="AlphaFoldDB" id="A0A9W4U8T3"/>
<feature type="compositionally biased region" description="Polar residues" evidence="8">
    <location>
        <begin position="1058"/>
        <end position="1072"/>
    </location>
</feature>
<feature type="compositionally biased region" description="Acidic residues" evidence="8">
    <location>
        <begin position="567"/>
        <end position="577"/>
    </location>
</feature>
<gene>
    <name evidence="10" type="ORF">PDIGIT_LOCUS3549</name>
</gene>
<comment type="subcellular location">
    <subcellularLocation>
        <location evidence="2">Cytoplasm</location>
        <location evidence="2">Cytoskeleton</location>
        <location evidence="2">Spindle</location>
    </subcellularLocation>
    <subcellularLocation>
        <location evidence="1">Nucleus</location>
    </subcellularLocation>
</comment>
<evidence type="ECO:0000313" key="10">
    <source>
        <dbReference type="EMBL" id="CAI6319718.1"/>
    </source>
</evidence>
<dbReference type="Proteomes" id="UP001152607">
    <property type="component" value="Unassembled WGS sequence"/>
</dbReference>
<feature type="compositionally biased region" description="Polar residues" evidence="8">
    <location>
        <begin position="802"/>
        <end position="822"/>
    </location>
</feature>
<evidence type="ECO:0000259" key="9">
    <source>
        <dbReference type="Pfam" id="PF03941"/>
    </source>
</evidence>
<feature type="compositionally biased region" description="Basic and acidic residues" evidence="8">
    <location>
        <begin position="959"/>
        <end position="968"/>
    </location>
</feature>
<name>A0A9W4U8T3_9PLEO</name>
<keyword evidence="7" id="KW-0539">Nucleus</keyword>
<evidence type="ECO:0000256" key="8">
    <source>
        <dbReference type="SAM" id="MobiDB-lite"/>
    </source>
</evidence>
<feature type="compositionally biased region" description="Basic residues" evidence="8">
    <location>
        <begin position="112"/>
        <end position="122"/>
    </location>
</feature>
<evidence type="ECO:0000256" key="1">
    <source>
        <dbReference type="ARBA" id="ARBA00004123"/>
    </source>
</evidence>
<feature type="compositionally biased region" description="Acidic residues" evidence="8">
    <location>
        <begin position="1083"/>
        <end position="1094"/>
    </location>
</feature>
<keyword evidence="5" id="KW-0159">Chromosome partition</keyword>
<feature type="region of interest" description="Disordered" evidence="8">
    <location>
        <begin position="65"/>
        <end position="147"/>
    </location>
</feature>
<evidence type="ECO:0000256" key="4">
    <source>
        <dbReference type="ARBA" id="ARBA00022490"/>
    </source>
</evidence>
<dbReference type="GO" id="GO:0005634">
    <property type="term" value="C:nucleus"/>
    <property type="evidence" value="ECO:0007669"/>
    <property type="project" value="UniProtKB-SubCell"/>
</dbReference>
<feature type="compositionally biased region" description="Basic and acidic residues" evidence="8">
    <location>
        <begin position="416"/>
        <end position="431"/>
    </location>
</feature>
<dbReference type="PANTHER" id="PTHR13142:SF1">
    <property type="entry name" value="INNER CENTROMERE PROTEIN"/>
    <property type="match status" value="1"/>
</dbReference>
<feature type="compositionally biased region" description="Low complexity" evidence="8">
    <location>
        <begin position="910"/>
        <end position="930"/>
    </location>
</feature>
<feature type="compositionally biased region" description="Low complexity" evidence="8">
    <location>
        <begin position="892"/>
        <end position="902"/>
    </location>
</feature>
<feature type="compositionally biased region" description="Polar residues" evidence="8">
    <location>
        <begin position="95"/>
        <end position="110"/>
    </location>
</feature>
<evidence type="ECO:0000256" key="3">
    <source>
        <dbReference type="ARBA" id="ARBA00010042"/>
    </source>
</evidence>
<feature type="compositionally biased region" description="Low complexity" evidence="8">
    <location>
        <begin position="766"/>
        <end position="780"/>
    </location>
</feature>
<feature type="compositionally biased region" description="Basic and acidic residues" evidence="8">
    <location>
        <begin position="252"/>
        <end position="261"/>
    </location>
</feature>